<gene>
    <name evidence="2" type="ORF">AVDCRST_MAG42-28</name>
</gene>
<name>A0A6J4H2D1_9BACT</name>
<proteinExistence type="predicted"/>
<evidence type="ECO:0000313" key="2">
    <source>
        <dbReference type="EMBL" id="CAA9212476.1"/>
    </source>
</evidence>
<organism evidence="2">
    <name type="scientific">uncultured Chthoniobacterales bacterium</name>
    <dbReference type="NCBI Taxonomy" id="1836801"/>
    <lineage>
        <taxon>Bacteria</taxon>
        <taxon>Pseudomonadati</taxon>
        <taxon>Verrucomicrobiota</taxon>
        <taxon>Spartobacteria</taxon>
        <taxon>Chthoniobacterales</taxon>
        <taxon>environmental samples</taxon>
    </lineage>
</organism>
<accession>A0A6J4H2D1</accession>
<dbReference type="AlphaFoldDB" id="A0A6J4H2D1"/>
<evidence type="ECO:0000256" key="1">
    <source>
        <dbReference type="SAM" id="SignalP"/>
    </source>
</evidence>
<feature type="chain" id="PRO_5027020868" evidence="1">
    <location>
        <begin position="28"/>
        <end position="119"/>
    </location>
</feature>
<keyword evidence="1" id="KW-0732">Signal</keyword>
<feature type="signal peptide" evidence="1">
    <location>
        <begin position="1"/>
        <end position="27"/>
    </location>
</feature>
<dbReference type="EMBL" id="CADCTA010000005">
    <property type="protein sequence ID" value="CAA9212476.1"/>
    <property type="molecule type" value="Genomic_DNA"/>
</dbReference>
<protein>
    <submittedName>
        <fullName evidence="2">Uncharacterized protein</fullName>
    </submittedName>
</protein>
<reference evidence="2" key="1">
    <citation type="submission" date="2020-02" db="EMBL/GenBank/DDBJ databases">
        <authorList>
            <person name="Meier V. D."/>
        </authorList>
    </citation>
    <scope>NUCLEOTIDE SEQUENCE</scope>
    <source>
        <strain evidence="2">AVDCRST_MAG42</strain>
    </source>
</reference>
<sequence length="119" mass="12919">MINSSKLLHAAALSCALSFTFLSPALGHEDGWFKGKYVIGDGDRKIVATPKDGSPLVKVQFENEAKPRTYSADGTEKETEYVESDAKGKVKTKFIFGNTASTGKFIDEQGKTEKVARGK</sequence>